<accession>A0AB39YXU5</accession>
<protein>
    <submittedName>
        <fullName evidence="8">Glucose dehydrogenase [FAD, quinone]</fullName>
    </submittedName>
</protein>
<evidence type="ECO:0000256" key="3">
    <source>
        <dbReference type="ARBA" id="ARBA00022630"/>
    </source>
</evidence>
<dbReference type="Gene3D" id="3.50.50.60">
    <property type="entry name" value="FAD/NAD(P)-binding domain"/>
    <property type="match status" value="1"/>
</dbReference>
<dbReference type="AlphaFoldDB" id="A0AB39YXU5"/>
<dbReference type="GeneID" id="108005275"/>
<feature type="binding site" evidence="5">
    <location>
        <position position="284"/>
    </location>
    <ligand>
        <name>FAD</name>
        <dbReference type="ChEBI" id="CHEBI:57692"/>
    </ligand>
</feature>
<feature type="domain" description="Glucose-methanol-choline oxidoreductase N-terminal" evidence="6">
    <location>
        <begin position="319"/>
        <end position="333"/>
    </location>
</feature>
<comment type="similarity">
    <text evidence="2">Belongs to the GMC oxidoreductase family.</text>
</comment>
<dbReference type="InterPro" id="IPR000172">
    <property type="entry name" value="GMC_OxRdtase_N"/>
</dbReference>
<dbReference type="Pfam" id="PF05199">
    <property type="entry name" value="GMC_oxred_C"/>
    <property type="match status" value="1"/>
</dbReference>
<evidence type="ECO:0000313" key="8">
    <source>
        <dbReference type="RefSeq" id="XP_016923953.2"/>
    </source>
</evidence>
<dbReference type="Gene3D" id="3.30.560.10">
    <property type="entry name" value="Glucose Oxidase, domain 3"/>
    <property type="match status" value="1"/>
</dbReference>
<evidence type="ECO:0000259" key="6">
    <source>
        <dbReference type="PROSITE" id="PS00624"/>
    </source>
</evidence>
<dbReference type="PANTHER" id="PTHR11552">
    <property type="entry name" value="GLUCOSE-METHANOL-CHOLINE GMC OXIDOREDUCTASE"/>
    <property type="match status" value="1"/>
</dbReference>
<dbReference type="RefSeq" id="XP_016923953.2">
    <property type="nucleotide sequence ID" value="XM_017068464.4"/>
</dbReference>
<dbReference type="InterPro" id="IPR036188">
    <property type="entry name" value="FAD/NAD-bd_sf"/>
</dbReference>
<dbReference type="SUPFAM" id="SSF54373">
    <property type="entry name" value="FAD-linked reductases, C-terminal domain"/>
    <property type="match status" value="1"/>
</dbReference>
<dbReference type="GO" id="GO:0016614">
    <property type="term" value="F:oxidoreductase activity, acting on CH-OH group of donors"/>
    <property type="evidence" value="ECO:0007669"/>
    <property type="project" value="InterPro"/>
</dbReference>
<dbReference type="CTD" id="32420"/>
<keyword evidence="4 5" id="KW-0274">FAD</keyword>
<comment type="cofactor">
    <cofactor evidence="1 5">
        <name>FAD</name>
        <dbReference type="ChEBI" id="CHEBI:57692"/>
    </cofactor>
</comment>
<dbReference type="PROSITE" id="PS00624">
    <property type="entry name" value="GMC_OXRED_2"/>
    <property type="match status" value="1"/>
</dbReference>
<dbReference type="InterPro" id="IPR007867">
    <property type="entry name" value="GMC_OxRtase_C"/>
</dbReference>
<dbReference type="PIRSF" id="PIRSF000137">
    <property type="entry name" value="Alcohol_oxidase"/>
    <property type="match status" value="1"/>
</dbReference>
<evidence type="ECO:0000256" key="1">
    <source>
        <dbReference type="ARBA" id="ARBA00001974"/>
    </source>
</evidence>
<name>A0AB39YXU5_DROSZ</name>
<organism evidence="7 8">
    <name type="scientific">Drosophila suzukii</name>
    <name type="common">Spotted-wing drosophila fruit fly</name>
    <dbReference type="NCBI Taxonomy" id="28584"/>
    <lineage>
        <taxon>Eukaryota</taxon>
        <taxon>Metazoa</taxon>
        <taxon>Ecdysozoa</taxon>
        <taxon>Arthropoda</taxon>
        <taxon>Hexapoda</taxon>
        <taxon>Insecta</taxon>
        <taxon>Pterygota</taxon>
        <taxon>Neoptera</taxon>
        <taxon>Endopterygota</taxon>
        <taxon>Diptera</taxon>
        <taxon>Brachycera</taxon>
        <taxon>Muscomorpha</taxon>
        <taxon>Ephydroidea</taxon>
        <taxon>Drosophilidae</taxon>
        <taxon>Drosophila</taxon>
        <taxon>Sophophora</taxon>
    </lineage>
</organism>
<dbReference type="GO" id="GO:0050660">
    <property type="term" value="F:flavin adenine dinucleotide binding"/>
    <property type="evidence" value="ECO:0007669"/>
    <property type="project" value="InterPro"/>
</dbReference>
<evidence type="ECO:0000313" key="7">
    <source>
        <dbReference type="Proteomes" id="UP001652628"/>
    </source>
</evidence>
<keyword evidence="7" id="KW-1185">Reference proteome</keyword>
<dbReference type="Pfam" id="PF00732">
    <property type="entry name" value="GMC_oxred_N"/>
    <property type="match status" value="1"/>
</dbReference>
<keyword evidence="3" id="KW-0285">Flavoprotein</keyword>
<dbReference type="PANTHER" id="PTHR11552:SF147">
    <property type="entry name" value="CHOLINE DEHYDROGENASE, MITOCHONDRIAL"/>
    <property type="match status" value="1"/>
</dbReference>
<reference evidence="8" key="1">
    <citation type="submission" date="2025-08" db="UniProtKB">
        <authorList>
            <consortium name="RefSeq"/>
        </authorList>
    </citation>
    <scope>IDENTIFICATION</scope>
</reference>
<evidence type="ECO:0000256" key="5">
    <source>
        <dbReference type="PIRSR" id="PIRSR000137-2"/>
    </source>
</evidence>
<dbReference type="SUPFAM" id="SSF51905">
    <property type="entry name" value="FAD/NAD(P)-binding domain"/>
    <property type="match status" value="1"/>
</dbReference>
<gene>
    <name evidence="8" type="primary">fiz</name>
</gene>
<dbReference type="Proteomes" id="UP001652628">
    <property type="component" value="Chromosome X"/>
</dbReference>
<sequence>MSQAGFQNLTMEALAIGQNQCGAVGSPHNIGLFSGMVTVLLQSLLSAQCLISPASQWPADYQGDLSTPYDFVVIGAGSAGSVVASRLSENPEWKVLVLEAGGDPPVESELPALFFGLQHSEFTWNYFTEPSDKSCQGMKDGRCYWPRGRMLGGSGAANAMLYVRGNRKDFDGWSAMGNNGWSYDEVLPFFEHSVTPQGNATHPKGYVTLSPFERQDDPIHQLIIDGARELGVPYVERFQEGSETGYAHVPGTVRQGQRMSTGKGYLGAVSKTRPNLHVVKKATVTKLNFDGKVVTSVSFERAGVSHQVKVSKEVVLSAGAIDSPALLLRSGIGPSQQLKDLNIPVQLDLPGVGRNLQDHVIVPLFLRLDEGQAEVITEKDMLDGIYQYLIHRRGPLATHSTASLVSFINTNKSSNSVYPDTENHHLFFQRGNHASLELFTKGLYIQDSYIETLQGYLKDSHLLCVFVLLSHPMARGELHLKSTDPKDPPILTSNYLTEPEDVATLMRGIRYIESLEQTKSLRDHRAELARIPIAECDQLGNYRSEEYWRCYARYFTITCYHQSGTVKMGPSTDPEACVSPRLRVHGTENLRVADASIMPAVVSANTNAATVMIGERVAHFIREDNLASVSGANGGKWVPHMHADDF</sequence>
<dbReference type="InterPro" id="IPR012132">
    <property type="entry name" value="GMC_OxRdtase"/>
</dbReference>
<evidence type="ECO:0000256" key="2">
    <source>
        <dbReference type="ARBA" id="ARBA00010790"/>
    </source>
</evidence>
<proteinExistence type="inferred from homology"/>
<evidence type="ECO:0000256" key="4">
    <source>
        <dbReference type="ARBA" id="ARBA00022827"/>
    </source>
</evidence>